<protein>
    <submittedName>
        <fullName evidence="3">Uma2 family endonuclease</fullName>
    </submittedName>
</protein>
<keyword evidence="3" id="KW-0540">Nuclease</keyword>
<dbReference type="Pfam" id="PF05685">
    <property type="entry name" value="Uma2"/>
    <property type="match status" value="1"/>
</dbReference>
<dbReference type="GO" id="GO:0004519">
    <property type="term" value="F:endonuclease activity"/>
    <property type="evidence" value="ECO:0007669"/>
    <property type="project" value="UniProtKB-KW"/>
</dbReference>
<evidence type="ECO:0000259" key="2">
    <source>
        <dbReference type="Pfam" id="PF05685"/>
    </source>
</evidence>
<keyword evidence="3" id="KW-0255">Endonuclease</keyword>
<evidence type="ECO:0000256" key="1">
    <source>
        <dbReference type="SAM" id="MobiDB-lite"/>
    </source>
</evidence>
<dbReference type="InterPro" id="IPR012296">
    <property type="entry name" value="Nuclease_put_TT1808"/>
</dbReference>
<feature type="domain" description="Putative restriction endonuclease" evidence="2">
    <location>
        <begin position="35"/>
        <end position="188"/>
    </location>
</feature>
<evidence type="ECO:0000313" key="3">
    <source>
        <dbReference type="EMBL" id="MCW6038631.1"/>
    </source>
</evidence>
<accession>A0ABT3LAU0</accession>
<reference evidence="3 4" key="1">
    <citation type="submission" date="2021-08" db="EMBL/GenBank/DDBJ databases">
        <title>Draft genome sequence of Spirulina subsalsa with high tolerance to salinity and hype-accumulation of phycocyanin.</title>
        <authorList>
            <person name="Pei H."/>
            <person name="Jiang L."/>
        </authorList>
    </citation>
    <scope>NUCLEOTIDE SEQUENCE [LARGE SCALE GENOMIC DNA]</scope>
    <source>
        <strain evidence="3 4">FACHB-351</strain>
    </source>
</reference>
<dbReference type="Proteomes" id="UP001526426">
    <property type="component" value="Unassembled WGS sequence"/>
</dbReference>
<dbReference type="SUPFAM" id="SSF52980">
    <property type="entry name" value="Restriction endonuclease-like"/>
    <property type="match status" value="1"/>
</dbReference>
<dbReference type="EMBL" id="JAIHOM010000155">
    <property type="protein sequence ID" value="MCW6038631.1"/>
    <property type="molecule type" value="Genomic_DNA"/>
</dbReference>
<feature type="region of interest" description="Disordered" evidence="1">
    <location>
        <begin position="225"/>
        <end position="244"/>
    </location>
</feature>
<dbReference type="PANTHER" id="PTHR33352">
    <property type="entry name" value="SLR1095 PROTEIN"/>
    <property type="match status" value="1"/>
</dbReference>
<dbReference type="RefSeq" id="WP_265266551.1">
    <property type="nucleotide sequence ID" value="NZ_JAIHOM010000155.1"/>
</dbReference>
<gene>
    <name evidence="3" type="ORF">K4A83_20485</name>
</gene>
<keyword evidence="4" id="KW-1185">Reference proteome</keyword>
<proteinExistence type="predicted"/>
<dbReference type="PANTHER" id="PTHR33352:SF3">
    <property type="entry name" value="SLR1612 PROTEIN"/>
    <property type="match status" value="1"/>
</dbReference>
<dbReference type="CDD" id="cd06260">
    <property type="entry name" value="DUF820-like"/>
    <property type="match status" value="1"/>
</dbReference>
<dbReference type="InterPro" id="IPR008538">
    <property type="entry name" value="Uma2"/>
</dbReference>
<organism evidence="3 4">
    <name type="scientific">Spirulina subsalsa FACHB-351</name>
    <dbReference type="NCBI Taxonomy" id="234711"/>
    <lineage>
        <taxon>Bacteria</taxon>
        <taxon>Bacillati</taxon>
        <taxon>Cyanobacteriota</taxon>
        <taxon>Cyanophyceae</taxon>
        <taxon>Spirulinales</taxon>
        <taxon>Spirulinaceae</taxon>
        <taxon>Spirulina</taxon>
    </lineage>
</organism>
<dbReference type="Gene3D" id="3.90.1570.10">
    <property type="entry name" value="tt1808, chain A"/>
    <property type="match status" value="1"/>
</dbReference>
<evidence type="ECO:0000313" key="4">
    <source>
        <dbReference type="Proteomes" id="UP001526426"/>
    </source>
</evidence>
<comment type="caution">
    <text evidence="3">The sequence shown here is derived from an EMBL/GenBank/DDBJ whole genome shotgun (WGS) entry which is preliminary data.</text>
</comment>
<name>A0ABT3LAU0_9CYAN</name>
<sequence>MSTESTTQPVQTTYETPWEPDIWEPEMPPDDLIFDDGEPLESNRHRMAMNVLIFSLQQAWREREDYFTGGNMFVYYSREQARNRDFRGPDFFAVLDIDGSYSREGWVVWDENGRYPDVIIELMSSSTCQVDLGEKKDIYERIFRTRNYFVYDPFDANSLQGWALDNALQYQPLVANEQGWLWSDVLGFWVGVWEGAVMRDTAPWLRFYDAQGDLVLLPEEAAQQEAQAAQQEAQRERERAQAAEERAARLAEQLRALGVDIEDD</sequence>
<keyword evidence="3" id="KW-0378">Hydrolase</keyword>
<feature type="compositionally biased region" description="Basic and acidic residues" evidence="1">
    <location>
        <begin position="233"/>
        <end position="244"/>
    </location>
</feature>
<dbReference type="InterPro" id="IPR011335">
    <property type="entry name" value="Restrct_endonuc-II-like"/>
</dbReference>